<dbReference type="PROSITE" id="PS50975">
    <property type="entry name" value="ATP_GRASP"/>
    <property type="match status" value="1"/>
</dbReference>
<dbReference type="PANTHER" id="PTHR21621">
    <property type="entry name" value="RIBOSOMAL PROTEIN S6 MODIFICATION PROTEIN"/>
    <property type="match status" value="1"/>
</dbReference>
<evidence type="ECO:0000313" key="3">
    <source>
        <dbReference type="EMBL" id="AKB45121.1"/>
    </source>
</evidence>
<dbReference type="PATRIC" id="fig|1434123.4.peg.3503"/>
<dbReference type="SUPFAM" id="SSF56059">
    <property type="entry name" value="Glutathione synthetase ATP-binding domain-like"/>
    <property type="match status" value="1"/>
</dbReference>
<keyword evidence="4" id="KW-1185">Reference proteome</keyword>
<gene>
    <name evidence="3" type="ORF">MSVAZ_2852</name>
</gene>
<accession>A0A0E3LHZ3</accession>
<name>A0A0E3LHZ3_9EURY</name>
<dbReference type="GO" id="GO:0046872">
    <property type="term" value="F:metal ion binding"/>
    <property type="evidence" value="ECO:0007669"/>
    <property type="project" value="InterPro"/>
</dbReference>
<dbReference type="PANTHER" id="PTHR21621:SF2">
    <property type="entry name" value="COENZYME GAMMA-F420-2:ALPHA-L-GLUTAMATE LIGASE"/>
    <property type="match status" value="1"/>
</dbReference>
<evidence type="ECO:0000313" key="4">
    <source>
        <dbReference type="Proteomes" id="UP000033096"/>
    </source>
</evidence>
<dbReference type="STRING" id="1434123.MSVAZ_2852"/>
<dbReference type="InterPro" id="IPR003806">
    <property type="entry name" value="ATP-grasp_PylC-type"/>
</dbReference>
<dbReference type="HOGENOM" id="CLU_052967_4_0_2"/>
<organism evidence="3 4">
    <name type="scientific">Methanosarcina vacuolata Z-761</name>
    <dbReference type="NCBI Taxonomy" id="1434123"/>
    <lineage>
        <taxon>Archaea</taxon>
        <taxon>Methanobacteriati</taxon>
        <taxon>Methanobacteriota</taxon>
        <taxon>Stenosarchaea group</taxon>
        <taxon>Methanomicrobia</taxon>
        <taxon>Methanosarcinales</taxon>
        <taxon>Methanosarcinaceae</taxon>
        <taxon>Methanosarcina</taxon>
    </lineage>
</organism>
<dbReference type="GeneID" id="24811368"/>
<evidence type="ECO:0000259" key="2">
    <source>
        <dbReference type="PROSITE" id="PS50975"/>
    </source>
</evidence>
<evidence type="ECO:0000256" key="1">
    <source>
        <dbReference type="PROSITE-ProRule" id="PRU00409"/>
    </source>
</evidence>
<dbReference type="GO" id="GO:0043774">
    <property type="term" value="F:coenzyme F420-2 alpha-glutamyl ligase activity"/>
    <property type="evidence" value="ECO:0007669"/>
    <property type="project" value="TreeGrafter"/>
</dbReference>
<dbReference type="Proteomes" id="UP000033096">
    <property type="component" value="Chromosome"/>
</dbReference>
<protein>
    <recommendedName>
        <fullName evidence="2">ATP-grasp domain-containing protein</fullName>
    </recommendedName>
</protein>
<dbReference type="EMBL" id="CP009520">
    <property type="protein sequence ID" value="AKB45121.1"/>
    <property type="molecule type" value="Genomic_DNA"/>
</dbReference>
<keyword evidence="1" id="KW-0547">Nucleotide-binding</keyword>
<dbReference type="RefSeq" id="WP_048122304.1">
    <property type="nucleotide sequence ID" value="NZ_CP009520.1"/>
</dbReference>
<dbReference type="GO" id="GO:0005524">
    <property type="term" value="F:ATP binding"/>
    <property type="evidence" value="ECO:0007669"/>
    <property type="project" value="UniProtKB-UniRule"/>
</dbReference>
<proteinExistence type="predicted"/>
<sequence length="284" mass="31252">MVKIMVTGIGGPAGRNVTLLLLEKGHTVIGVDMQRISFPGVKVHRIPPASHPSFLEKLYTLTVEESIQLLIPTVSEELPILASEWKNWSDIPAVIGQYQPVSDADDKFLTYKRLSSHGVCVPRYLLPSQVSSPEEISLNLGWPCLSKPRVGRGGREVIVRNIKDWPAISMLDDRYILQEFIPGTDYAPEVYIGKKSVIVVLEKTRLKEGIVGNAAEVKRVNAPDVADIAISAAKAMNLTGPMDIDIRRRNDHNPVVLEVNARFGANIAQAKEVLDAVLEDFGVC</sequence>
<dbReference type="Gene3D" id="3.40.50.20">
    <property type="match status" value="1"/>
</dbReference>
<dbReference type="GO" id="GO:0005737">
    <property type="term" value="C:cytoplasm"/>
    <property type="evidence" value="ECO:0007669"/>
    <property type="project" value="TreeGrafter"/>
</dbReference>
<dbReference type="InterPro" id="IPR036291">
    <property type="entry name" value="NAD(P)-bd_dom_sf"/>
</dbReference>
<dbReference type="InterPro" id="IPR011761">
    <property type="entry name" value="ATP-grasp"/>
</dbReference>
<dbReference type="SUPFAM" id="SSF51735">
    <property type="entry name" value="NAD(P)-binding Rossmann-fold domains"/>
    <property type="match status" value="1"/>
</dbReference>
<keyword evidence="1" id="KW-0067">ATP-binding</keyword>
<reference evidence="3 4" key="1">
    <citation type="submission" date="2014-07" db="EMBL/GenBank/DDBJ databases">
        <title>Methanogenic archaea and the global carbon cycle.</title>
        <authorList>
            <person name="Henriksen J.R."/>
            <person name="Luke J."/>
            <person name="Reinhart S."/>
            <person name="Benedict M.N."/>
            <person name="Youngblut N.D."/>
            <person name="Metcalf M.E."/>
            <person name="Whitaker R.J."/>
            <person name="Metcalf W.W."/>
        </authorList>
    </citation>
    <scope>NUCLEOTIDE SEQUENCE [LARGE SCALE GENOMIC DNA]</scope>
    <source>
        <strain evidence="3 4">Z-761</strain>
    </source>
</reference>
<dbReference type="KEGG" id="mvc:MSVAZ_2852"/>
<dbReference type="Pfam" id="PF02655">
    <property type="entry name" value="ATP-grasp_3"/>
    <property type="match status" value="1"/>
</dbReference>
<dbReference type="AlphaFoldDB" id="A0A0E3LHZ3"/>
<feature type="domain" description="ATP-grasp" evidence="2">
    <location>
        <begin position="111"/>
        <end position="282"/>
    </location>
</feature>
<dbReference type="Gene3D" id="3.30.470.20">
    <property type="entry name" value="ATP-grasp fold, B domain"/>
    <property type="match status" value="1"/>
</dbReference>